<evidence type="ECO:0000313" key="1">
    <source>
        <dbReference type="EMBL" id="GAP41990.1"/>
    </source>
</evidence>
<evidence type="ECO:0000313" key="2">
    <source>
        <dbReference type="Proteomes" id="UP000053091"/>
    </source>
</evidence>
<dbReference type="OrthoDB" id="5411299at2"/>
<dbReference type="Gene3D" id="1.10.575.10">
    <property type="entry name" value="P1 Nuclease"/>
    <property type="match status" value="1"/>
</dbReference>
<sequence>MKNIKIFAPAALIVTLLALWALFVGYGNQKNHPTLNKFMVKAFLEKNNKGGFSIKKFKLYEFKLDKVKLKGNYISKPGLFNPSEVDRFHEDMANWLYGETTFSEETGEKTPLEWIAHGGYSADVPEVPASFRHFYDPTRPDGARHLTDDVNSKLMNWIQKKFTNPNTDGVTWAIGKAGNFGALEHNYTWENGKVFIKGALEEKNQEKRNALMAKAWRSLGETLHMIADNGCPSHVRNDAHPSIPFRMMSYFGNPDTYEEMMAKFQTGNDGGLDEFQAGKADPDLALKFEKSNTIRDVAHTLATFTNENFFTTETISGTDWKGNVVKPITHPEYVYNSPKLSASNYSGNYYRRQVGNREVLLCTDTWFFNKYPVSKTYPYLDEACVKSQASALVPAIREAGLHAIRLFIPGLSVKITSLTDDGNITGEIIHKTDQEYTKAISYNGPVEIKTATLDVAGRLEARNGRFSGKITPVDNAWIHAEIEFGGVTVKSEQKKMFAPPPKREPVVAQDYELDFVIHAYMHYTNGHDMDDQQFSKSDFRAIESPGTGGSFPGFKISKGGNFSGKLFEGRHQDGWVEGAYSNQRLSWLKSHMHLTWYKQGGGKSREQWIDVELRNIPVDEIGTSDYGIRFHRDGWDCDNLRPDPEFEKSIVKIKHRIKFYPSGREVSFDYIDYGKSEVQGCKDWKNMWIPRSFIDVSISYNNNR</sequence>
<dbReference type="AlphaFoldDB" id="A0A0S7BYF3"/>
<dbReference type="Proteomes" id="UP000053091">
    <property type="component" value="Unassembled WGS sequence"/>
</dbReference>
<protein>
    <submittedName>
        <fullName evidence="1">Uncharacterized protein</fullName>
    </submittedName>
</protein>
<organism evidence="1">
    <name type="scientific">Lentimicrobium saccharophilum</name>
    <dbReference type="NCBI Taxonomy" id="1678841"/>
    <lineage>
        <taxon>Bacteria</taxon>
        <taxon>Pseudomonadati</taxon>
        <taxon>Bacteroidota</taxon>
        <taxon>Bacteroidia</taxon>
        <taxon>Bacteroidales</taxon>
        <taxon>Lentimicrobiaceae</taxon>
        <taxon>Lentimicrobium</taxon>
    </lineage>
</organism>
<dbReference type="GO" id="GO:0016788">
    <property type="term" value="F:hydrolase activity, acting on ester bonds"/>
    <property type="evidence" value="ECO:0007669"/>
    <property type="project" value="InterPro"/>
</dbReference>
<dbReference type="RefSeq" id="WP_062036998.1">
    <property type="nucleotide sequence ID" value="NZ_DF968182.1"/>
</dbReference>
<gene>
    <name evidence="1" type="ORF">TBC1_11118</name>
</gene>
<proteinExistence type="predicted"/>
<dbReference type="EMBL" id="DF968182">
    <property type="protein sequence ID" value="GAP41990.1"/>
    <property type="molecule type" value="Genomic_DNA"/>
</dbReference>
<keyword evidence="2" id="KW-1185">Reference proteome</keyword>
<accession>A0A0S7BYF3</accession>
<dbReference type="InterPro" id="IPR008947">
    <property type="entry name" value="PLipase_C/P1_nuclease_dom_sf"/>
</dbReference>
<reference evidence="1" key="1">
    <citation type="journal article" date="2015" name="Genome Announc.">
        <title>Draft Genome Sequence of Bacteroidales Strain TBC1, a Novel Isolate from a Methanogenic Wastewater Treatment System.</title>
        <authorList>
            <person name="Tourlousse D.M."/>
            <person name="Matsuura N."/>
            <person name="Sun L."/>
            <person name="Toyonaga M."/>
            <person name="Kuroda K."/>
            <person name="Ohashi A."/>
            <person name="Cruz R."/>
            <person name="Yamaguchi T."/>
            <person name="Sekiguchi Y."/>
        </authorList>
    </citation>
    <scope>NUCLEOTIDE SEQUENCE [LARGE SCALE GENOMIC DNA]</scope>
    <source>
        <strain evidence="1">TBC1</strain>
    </source>
</reference>
<name>A0A0S7BYF3_9BACT</name>
<dbReference type="STRING" id="1678841.TBC1_11118"/>